<gene>
    <name evidence="2" type="ORF">HJG63_008799</name>
</gene>
<sequence>MNSEGRVVPNGPARSGEVKVTPEPGSSGVRTWMRRPHPTDARLRRRHSGGRVGQHPCSGKGTEACGAGATLRETADGDSENNDFSARSGFANAYKSPGRPAFWLCGHSLLTAGFRGAARVQLCTPRGRPKDSSLSFPVLPSPVCSRSPLSRSSDNQRCFASFSLELRVVFRAWTHGQTFSGGLF</sequence>
<evidence type="ECO:0000256" key="1">
    <source>
        <dbReference type="SAM" id="MobiDB-lite"/>
    </source>
</evidence>
<proteinExistence type="predicted"/>
<evidence type="ECO:0000313" key="2">
    <source>
        <dbReference type="EMBL" id="KAF6418777.1"/>
    </source>
</evidence>
<feature type="region of interest" description="Disordered" evidence="1">
    <location>
        <begin position="1"/>
        <end position="60"/>
    </location>
</feature>
<comment type="caution">
    <text evidence="2">The sequence shown here is derived from an EMBL/GenBank/DDBJ whole genome shotgun (WGS) entry which is preliminary data.</text>
</comment>
<dbReference type="AlphaFoldDB" id="A0A7J8D6F7"/>
<keyword evidence="3" id="KW-1185">Reference proteome</keyword>
<organism evidence="2 3">
    <name type="scientific">Rousettus aegyptiacus</name>
    <name type="common">Egyptian fruit bat</name>
    <name type="synonym">Pteropus aegyptiacus</name>
    <dbReference type="NCBI Taxonomy" id="9407"/>
    <lineage>
        <taxon>Eukaryota</taxon>
        <taxon>Metazoa</taxon>
        <taxon>Chordata</taxon>
        <taxon>Craniata</taxon>
        <taxon>Vertebrata</taxon>
        <taxon>Euteleostomi</taxon>
        <taxon>Mammalia</taxon>
        <taxon>Eutheria</taxon>
        <taxon>Laurasiatheria</taxon>
        <taxon>Chiroptera</taxon>
        <taxon>Yinpterochiroptera</taxon>
        <taxon>Pteropodoidea</taxon>
        <taxon>Pteropodidae</taxon>
        <taxon>Rousettinae</taxon>
        <taxon>Rousettus</taxon>
    </lineage>
</organism>
<name>A0A7J8D6F7_ROUAE</name>
<dbReference type="EMBL" id="JACASE010000013">
    <property type="protein sequence ID" value="KAF6418777.1"/>
    <property type="molecule type" value="Genomic_DNA"/>
</dbReference>
<protein>
    <submittedName>
        <fullName evidence="2">Uncharacterized protein</fullName>
    </submittedName>
</protein>
<accession>A0A7J8D6F7</accession>
<dbReference type="Proteomes" id="UP000593571">
    <property type="component" value="Unassembled WGS sequence"/>
</dbReference>
<evidence type="ECO:0000313" key="3">
    <source>
        <dbReference type="Proteomes" id="UP000593571"/>
    </source>
</evidence>
<reference evidence="2 3" key="1">
    <citation type="journal article" date="2020" name="Nature">
        <title>Six reference-quality genomes reveal evolution of bat adaptations.</title>
        <authorList>
            <person name="Jebb D."/>
            <person name="Huang Z."/>
            <person name="Pippel M."/>
            <person name="Hughes G.M."/>
            <person name="Lavrichenko K."/>
            <person name="Devanna P."/>
            <person name="Winkler S."/>
            <person name="Jermiin L.S."/>
            <person name="Skirmuntt E.C."/>
            <person name="Katzourakis A."/>
            <person name="Burkitt-Gray L."/>
            <person name="Ray D.A."/>
            <person name="Sullivan K.A.M."/>
            <person name="Roscito J.G."/>
            <person name="Kirilenko B.M."/>
            <person name="Davalos L.M."/>
            <person name="Corthals A.P."/>
            <person name="Power M.L."/>
            <person name="Jones G."/>
            <person name="Ransome R.D."/>
            <person name="Dechmann D.K.N."/>
            <person name="Locatelli A.G."/>
            <person name="Puechmaille S.J."/>
            <person name="Fedrigo O."/>
            <person name="Jarvis E.D."/>
            <person name="Hiller M."/>
            <person name="Vernes S.C."/>
            <person name="Myers E.W."/>
            <person name="Teeling E.C."/>
        </authorList>
    </citation>
    <scope>NUCLEOTIDE SEQUENCE [LARGE SCALE GENOMIC DNA]</scope>
    <source>
        <strain evidence="2">MRouAeg1</strain>
        <tissue evidence="2">Muscle</tissue>
    </source>
</reference>